<dbReference type="Proteomes" id="UP000239089">
    <property type="component" value="Unassembled WGS sequence"/>
</dbReference>
<gene>
    <name evidence="8" type="ORF">CCR94_08145</name>
</gene>
<dbReference type="InterPro" id="IPR027304">
    <property type="entry name" value="Trigger_fact/SurA_dom_sf"/>
</dbReference>
<organism evidence="8 9">
    <name type="scientific">Rhodoblastus sphagnicola</name>
    <dbReference type="NCBI Taxonomy" id="333368"/>
    <lineage>
        <taxon>Bacteria</taxon>
        <taxon>Pseudomonadati</taxon>
        <taxon>Pseudomonadota</taxon>
        <taxon>Alphaproteobacteria</taxon>
        <taxon>Hyphomicrobiales</taxon>
        <taxon>Rhodoblastaceae</taxon>
        <taxon>Rhodoblastus</taxon>
    </lineage>
</organism>
<dbReference type="InterPro" id="IPR046357">
    <property type="entry name" value="PPIase_dom_sf"/>
</dbReference>
<dbReference type="AlphaFoldDB" id="A0A2S6NAX3"/>
<dbReference type="PANTHER" id="PTHR47245">
    <property type="entry name" value="PEPTIDYLPROLYL ISOMERASE"/>
    <property type="match status" value="1"/>
</dbReference>
<feature type="compositionally biased region" description="Polar residues" evidence="6">
    <location>
        <begin position="34"/>
        <end position="47"/>
    </location>
</feature>
<comment type="similarity">
    <text evidence="1">Belongs to the PpiC/parvulin rotamase family.</text>
</comment>
<comment type="caution">
    <text evidence="8">The sequence shown here is derived from an EMBL/GenBank/DDBJ whole genome shotgun (WGS) entry which is preliminary data.</text>
</comment>
<evidence type="ECO:0000313" key="9">
    <source>
        <dbReference type="Proteomes" id="UP000239089"/>
    </source>
</evidence>
<feature type="domain" description="PpiC" evidence="7">
    <location>
        <begin position="189"/>
        <end position="287"/>
    </location>
</feature>
<evidence type="ECO:0000256" key="5">
    <source>
        <dbReference type="PROSITE-ProRule" id="PRU00278"/>
    </source>
</evidence>
<keyword evidence="9" id="KW-1185">Reference proteome</keyword>
<name>A0A2S6NAX3_9HYPH</name>
<evidence type="ECO:0000256" key="2">
    <source>
        <dbReference type="ARBA" id="ARBA00018370"/>
    </source>
</evidence>
<dbReference type="SUPFAM" id="SSF54534">
    <property type="entry name" value="FKBP-like"/>
    <property type="match status" value="1"/>
</dbReference>
<reference evidence="8 9" key="1">
    <citation type="journal article" date="2018" name="Arch. Microbiol.">
        <title>New insights into the metabolic potential of the phototrophic purple bacterium Rhodopila globiformis DSM 161(T) from its draft genome sequence and evidence for a vanadium-dependent nitrogenase.</title>
        <authorList>
            <person name="Imhoff J.F."/>
            <person name="Rahn T."/>
            <person name="Kunzel S."/>
            <person name="Neulinger S.C."/>
        </authorList>
    </citation>
    <scope>NUCLEOTIDE SEQUENCE [LARGE SCALE GENOMIC DNA]</scope>
    <source>
        <strain evidence="8 9">DSM 16996</strain>
    </source>
</reference>
<evidence type="ECO:0000256" key="6">
    <source>
        <dbReference type="SAM" id="MobiDB-lite"/>
    </source>
</evidence>
<feature type="region of interest" description="Disordered" evidence="6">
    <location>
        <begin position="34"/>
        <end position="77"/>
    </location>
</feature>
<proteinExistence type="inferred from homology"/>
<dbReference type="Gene3D" id="3.10.50.40">
    <property type="match status" value="1"/>
</dbReference>
<dbReference type="GO" id="GO:0003755">
    <property type="term" value="F:peptidyl-prolyl cis-trans isomerase activity"/>
    <property type="evidence" value="ECO:0007669"/>
    <property type="project" value="UniProtKB-KW"/>
</dbReference>
<dbReference type="PROSITE" id="PS50198">
    <property type="entry name" value="PPIC_PPIASE_2"/>
    <property type="match status" value="1"/>
</dbReference>
<evidence type="ECO:0000256" key="3">
    <source>
        <dbReference type="ARBA" id="ARBA00030642"/>
    </source>
</evidence>
<dbReference type="Pfam" id="PF13145">
    <property type="entry name" value="Rotamase_2"/>
    <property type="match status" value="1"/>
</dbReference>
<dbReference type="InterPro" id="IPR050245">
    <property type="entry name" value="PrsA_foldase"/>
</dbReference>
<accession>A0A2S6NAX3</accession>
<dbReference type="PANTHER" id="PTHR47245:SF3">
    <property type="entry name" value="PEPTIDYL-PROLYL CIS-TRANS ISOMERASE, PPIC-TYPE-RELATED"/>
    <property type="match status" value="1"/>
</dbReference>
<keyword evidence="5 8" id="KW-0413">Isomerase</keyword>
<evidence type="ECO:0000313" key="8">
    <source>
        <dbReference type="EMBL" id="PPQ31744.1"/>
    </source>
</evidence>
<keyword evidence="5" id="KW-0697">Rotamase</keyword>
<evidence type="ECO:0000259" key="7">
    <source>
        <dbReference type="PROSITE" id="PS50198"/>
    </source>
</evidence>
<dbReference type="EMBL" id="NHSJ01000051">
    <property type="protein sequence ID" value="PPQ31744.1"/>
    <property type="molecule type" value="Genomic_DNA"/>
</dbReference>
<sequence>MSMKIFGAAGMTKAGVIGSAALAVVIGMTGVTNAQSAPQQNGASTATKPKPVSSPATQPVATGRPVAATEKSSSGDDVVARVGNANISAEEIRAYVATLRPADQEALKQNPAILSQAVRMLLANRLVLEELRSRKWDQQASVTTQLERMREGALVELYLQMVSTPPASYPGEDELQKVYDANREAFLTPRQFEVAQIFVAAAKDGDKTTEDAARKRLEDVQRKLKAPGADFAAIATESGAANGGALGLLVESQFRPEIRPHLAGLAKGAISEPVRLDDGWHILKLIDTKAAYTRTLPEVREALVQQMRAERARALRQAYLAEVLKQNPPVLNELAIANLVAQPPAGAK</sequence>
<dbReference type="SUPFAM" id="SSF109998">
    <property type="entry name" value="Triger factor/SurA peptide-binding domain-like"/>
    <property type="match status" value="1"/>
</dbReference>
<dbReference type="OrthoDB" id="9812372at2"/>
<protein>
    <recommendedName>
        <fullName evidence="2">Parvulin-like PPIase</fullName>
    </recommendedName>
    <alternativeName>
        <fullName evidence="3">Peptidyl-prolyl cis-trans isomerase plp</fullName>
    </alternativeName>
    <alternativeName>
        <fullName evidence="4">Rotamase plp</fullName>
    </alternativeName>
</protein>
<evidence type="ECO:0000256" key="1">
    <source>
        <dbReference type="ARBA" id="ARBA00007656"/>
    </source>
</evidence>
<dbReference type="InterPro" id="IPR000297">
    <property type="entry name" value="PPIase_PpiC"/>
</dbReference>
<evidence type="ECO:0000256" key="4">
    <source>
        <dbReference type="ARBA" id="ARBA00031484"/>
    </source>
</evidence>